<organism evidence="1 2">
    <name type="scientific">Hyalomma asiaticum</name>
    <name type="common">Tick</name>
    <dbReference type="NCBI Taxonomy" id="266040"/>
    <lineage>
        <taxon>Eukaryota</taxon>
        <taxon>Metazoa</taxon>
        <taxon>Ecdysozoa</taxon>
        <taxon>Arthropoda</taxon>
        <taxon>Chelicerata</taxon>
        <taxon>Arachnida</taxon>
        <taxon>Acari</taxon>
        <taxon>Parasitiformes</taxon>
        <taxon>Ixodida</taxon>
        <taxon>Ixodoidea</taxon>
        <taxon>Ixodidae</taxon>
        <taxon>Hyalomminae</taxon>
        <taxon>Hyalomma</taxon>
    </lineage>
</organism>
<dbReference type="Proteomes" id="UP000821845">
    <property type="component" value="Chromosome 1"/>
</dbReference>
<evidence type="ECO:0000313" key="2">
    <source>
        <dbReference type="Proteomes" id="UP000821845"/>
    </source>
</evidence>
<keyword evidence="2" id="KW-1185">Reference proteome</keyword>
<sequence>MREKELQLLNAFTSTRITYTLPYLRVLKAEKEKVDRLMRKIHKIALGVSRNTSTMYLLNLGVHNTLDELVEAHHTTQIERLRSSKTRRWIMDTRTHRHPRVTERTRLDLATPPD</sequence>
<name>A0ACB7TPE7_HYAAI</name>
<dbReference type="EMBL" id="CM023481">
    <property type="protein sequence ID" value="KAH6948943.1"/>
    <property type="molecule type" value="Genomic_DNA"/>
</dbReference>
<gene>
    <name evidence="1" type="ORF">HPB50_027199</name>
</gene>
<comment type="caution">
    <text evidence="1">The sequence shown here is derived from an EMBL/GenBank/DDBJ whole genome shotgun (WGS) entry which is preliminary data.</text>
</comment>
<accession>A0ACB7TPE7</accession>
<protein>
    <submittedName>
        <fullName evidence="1">Uncharacterized protein</fullName>
    </submittedName>
</protein>
<reference evidence="1" key="1">
    <citation type="submission" date="2020-05" db="EMBL/GenBank/DDBJ databases">
        <title>Large-scale comparative analyses of tick genomes elucidate their genetic diversity and vector capacities.</title>
        <authorList>
            <person name="Jia N."/>
            <person name="Wang J."/>
            <person name="Shi W."/>
            <person name="Du L."/>
            <person name="Sun Y."/>
            <person name="Zhan W."/>
            <person name="Jiang J."/>
            <person name="Wang Q."/>
            <person name="Zhang B."/>
            <person name="Ji P."/>
            <person name="Sakyi L.B."/>
            <person name="Cui X."/>
            <person name="Yuan T."/>
            <person name="Jiang B."/>
            <person name="Yang W."/>
            <person name="Lam T.T.-Y."/>
            <person name="Chang Q."/>
            <person name="Ding S."/>
            <person name="Wang X."/>
            <person name="Zhu J."/>
            <person name="Ruan X."/>
            <person name="Zhao L."/>
            <person name="Wei J."/>
            <person name="Que T."/>
            <person name="Du C."/>
            <person name="Cheng J."/>
            <person name="Dai P."/>
            <person name="Han X."/>
            <person name="Huang E."/>
            <person name="Gao Y."/>
            <person name="Liu J."/>
            <person name="Shao H."/>
            <person name="Ye R."/>
            <person name="Li L."/>
            <person name="Wei W."/>
            <person name="Wang X."/>
            <person name="Wang C."/>
            <person name="Yang T."/>
            <person name="Huo Q."/>
            <person name="Li W."/>
            <person name="Guo W."/>
            <person name="Chen H."/>
            <person name="Zhou L."/>
            <person name="Ni X."/>
            <person name="Tian J."/>
            <person name="Zhou Y."/>
            <person name="Sheng Y."/>
            <person name="Liu T."/>
            <person name="Pan Y."/>
            <person name="Xia L."/>
            <person name="Li J."/>
            <person name="Zhao F."/>
            <person name="Cao W."/>
        </authorList>
    </citation>
    <scope>NUCLEOTIDE SEQUENCE</scope>
    <source>
        <strain evidence="1">Hyas-2018</strain>
    </source>
</reference>
<evidence type="ECO:0000313" key="1">
    <source>
        <dbReference type="EMBL" id="KAH6948943.1"/>
    </source>
</evidence>
<proteinExistence type="predicted"/>